<feature type="transmembrane region" description="Helical" evidence="1">
    <location>
        <begin position="38"/>
        <end position="58"/>
    </location>
</feature>
<dbReference type="EMBL" id="JAVAMP010000002">
    <property type="protein sequence ID" value="MDP5274153.1"/>
    <property type="molecule type" value="Genomic_DNA"/>
</dbReference>
<keyword evidence="3" id="KW-1185">Reference proteome</keyword>
<accession>A0ABT9IY32</accession>
<keyword evidence="1" id="KW-0472">Membrane</keyword>
<comment type="caution">
    <text evidence="2">The sequence shown here is derived from an EMBL/GenBank/DDBJ whole genome shotgun (WGS) entry which is preliminary data.</text>
</comment>
<protein>
    <recommendedName>
        <fullName evidence="4">DUF4129 domain-containing protein</fullName>
    </recommendedName>
</protein>
<evidence type="ECO:0008006" key="4">
    <source>
        <dbReference type="Google" id="ProtNLM"/>
    </source>
</evidence>
<sequence length="397" mass="46696">MFNFIKNYRLAWLNYSYESIIIYFVLITISYYEEQAPLFIPFLITYVVGTLPMAWIIYRNNGKVSLLNMFVSVPVILLVSFLFGFSIFISLFILIVSIWRFPIHMNERKIENLENQIFISILILPLCLFLNADFTIEFLFYLFFIQIICLPLIKRENIRVDEGTKRNYLWVFLSLVSLCILIVISVMLIFPLLLRAFLYLSSFILIHVIGRFLAWLLSIIPENERVKELFSTTQGDLSEEPMPLITQETVEYFPVLEIIGYTLTAVIIGFVGSYLYKWLKKIKISPQLPNYIVPVDSYEREGAESLDDIEYQYSSHNNKMIRKKIDRLEHAMAKQGKGRKPFETIDSWLLRLGVNESQSIQMIEVYKQIRYGNKEVSKQDKHTFLQNLKELKGNLKK</sequence>
<feature type="transmembrane region" description="Helical" evidence="1">
    <location>
        <begin position="12"/>
        <end position="32"/>
    </location>
</feature>
<reference evidence="2 3" key="1">
    <citation type="submission" date="2023-08" db="EMBL/GenBank/DDBJ databases">
        <authorList>
            <person name="Park J.-S."/>
        </authorList>
    </citation>
    <scope>NUCLEOTIDE SEQUENCE [LARGE SCALE GENOMIC DNA]</scope>
    <source>
        <strain evidence="2 3">2205SS18-9</strain>
    </source>
</reference>
<keyword evidence="1" id="KW-1133">Transmembrane helix</keyword>
<evidence type="ECO:0000256" key="1">
    <source>
        <dbReference type="SAM" id="Phobius"/>
    </source>
</evidence>
<gene>
    <name evidence="2" type="ORF">Q5Y73_08545</name>
</gene>
<evidence type="ECO:0000313" key="2">
    <source>
        <dbReference type="EMBL" id="MDP5274153.1"/>
    </source>
</evidence>
<dbReference type="Proteomes" id="UP001231941">
    <property type="component" value="Unassembled WGS sequence"/>
</dbReference>
<feature type="transmembrane region" description="Helical" evidence="1">
    <location>
        <begin position="70"/>
        <end position="101"/>
    </location>
</feature>
<proteinExistence type="predicted"/>
<evidence type="ECO:0000313" key="3">
    <source>
        <dbReference type="Proteomes" id="UP001231941"/>
    </source>
</evidence>
<keyword evidence="1" id="KW-0812">Transmembrane</keyword>
<feature type="transmembrane region" description="Helical" evidence="1">
    <location>
        <begin position="258"/>
        <end position="276"/>
    </location>
</feature>
<name>A0ABT9IY32_9BACL</name>
<feature type="transmembrane region" description="Helical" evidence="1">
    <location>
        <begin position="197"/>
        <end position="220"/>
    </location>
</feature>
<feature type="transmembrane region" description="Helical" evidence="1">
    <location>
        <begin position="168"/>
        <end position="190"/>
    </location>
</feature>
<feature type="transmembrane region" description="Helical" evidence="1">
    <location>
        <begin position="113"/>
        <end position="131"/>
    </location>
</feature>
<dbReference type="RefSeq" id="WP_305991441.1">
    <property type="nucleotide sequence ID" value="NZ_JAVAMP010000002.1"/>
</dbReference>
<organism evidence="2 3">
    <name type="scientific">Chengkuizengella axinellae</name>
    <dbReference type="NCBI Taxonomy" id="3064388"/>
    <lineage>
        <taxon>Bacteria</taxon>
        <taxon>Bacillati</taxon>
        <taxon>Bacillota</taxon>
        <taxon>Bacilli</taxon>
        <taxon>Bacillales</taxon>
        <taxon>Paenibacillaceae</taxon>
        <taxon>Chengkuizengella</taxon>
    </lineage>
</organism>